<dbReference type="GO" id="GO:0005886">
    <property type="term" value="C:plasma membrane"/>
    <property type="evidence" value="ECO:0007669"/>
    <property type="project" value="UniProtKB-SubCell"/>
</dbReference>
<reference evidence="10 11" key="1">
    <citation type="submission" date="2020-02" db="EMBL/GenBank/DDBJ databases">
        <title>Genome analysis of Thermosulfuriphilus ammonigenes ST65T, an anaerobic thermophilic chemolithoautotrophic bacterium isolated from a deep-sea hydrothermal vent.</title>
        <authorList>
            <person name="Slobodkina G."/>
            <person name="Allioux M."/>
            <person name="Merkel A."/>
            <person name="Alain K."/>
            <person name="Jebbar M."/>
            <person name="Slobodkin A."/>
        </authorList>
    </citation>
    <scope>NUCLEOTIDE SEQUENCE [LARGE SCALE GENOMIC DNA]</scope>
    <source>
        <strain evidence="10 11">ST65</strain>
    </source>
</reference>
<organism evidence="10 11">
    <name type="scientific">Thermosulfuriphilus ammonigenes</name>
    <dbReference type="NCBI Taxonomy" id="1936021"/>
    <lineage>
        <taxon>Bacteria</taxon>
        <taxon>Pseudomonadati</taxon>
        <taxon>Thermodesulfobacteriota</taxon>
        <taxon>Thermodesulfobacteria</taxon>
        <taxon>Thermodesulfobacteriales</taxon>
        <taxon>Thermodesulfobacteriaceae</taxon>
        <taxon>Thermosulfuriphilus</taxon>
    </lineage>
</organism>
<keyword evidence="4 7" id="KW-1133">Transmembrane helix</keyword>
<feature type="transmembrane region" description="Helical" evidence="7">
    <location>
        <begin position="102"/>
        <end position="122"/>
    </location>
</feature>
<keyword evidence="3 7" id="KW-0812">Transmembrane</keyword>
<evidence type="ECO:0000256" key="4">
    <source>
        <dbReference type="ARBA" id="ARBA00022989"/>
    </source>
</evidence>
<feature type="transmembrane region" description="Helical" evidence="7">
    <location>
        <begin position="771"/>
        <end position="794"/>
    </location>
</feature>
<dbReference type="KEGG" id="tav:G4V39_02210"/>
<evidence type="ECO:0000256" key="2">
    <source>
        <dbReference type="ARBA" id="ARBA00022475"/>
    </source>
</evidence>
<evidence type="ECO:0000313" key="11">
    <source>
        <dbReference type="Proteomes" id="UP000502179"/>
    </source>
</evidence>
<dbReference type="PANTHER" id="PTHR30294:SF29">
    <property type="entry name" value="MULTIDRUG ABC TRANSPORTER PERMEASE YBHS-RELATED"/>
    <property type="match status" value="1"/>
</dbReference>
<evidence type="ECO:0000256" key="7">
    <source>
        <dbReference type="SAM" id="Phobius"/>
    </source>
</evidence>
<dbReference type="Pfam" id="PF12679">
    <property type="entry name" value="ABC2_membrane_2"/>
    <property type="match status" value="1"/>
</dbReference>
<feature type="compositionally biased region" description="Basic and acidic residues" evidence="6">
    <location>
        <begin position="677"/>
        <end position="686"/>
    </location>
</feature>
<dbReference type="EMBL" id="CP048877">
    <property type="protein sequence ID" value="QIJ71159.1"/>
    <property type="molecule type" value="Genomic_DNA"/>
</dbReference>
<feature type="domain" description="ABC-type uncharacterised transport system" evidence="8">
    <location>
        <begin position="439"/>
        <end position="726"/>
    </location>
</feature>
<dbReference type="Proteomes" id="UP000502179">
    <property type="component" value="Chromosome"/>
</dbReference>
<evidence type="ECO:0000256" key="1">
    <source>
        <dbReference type="ARBA" id="ARBA00004651"/>
    </source>
</evidence>
<protein>
    <submittedName>
        <fullName evidence="10">ABC transporter permease subunit</fullName>
    </submittedName>
</protein>
<accession>A0A6G7PU01</accession>
<dbReference type="PANTHER" id="PTHR30294">
    <property type="entry name" value="MEMBRANE COMPONENT OF ABC TRANSPORTER YHHJ-RELATED"/>
    <property type="match status" value="1"/>
</dbReference>
<feature type="transmembrane region" description="Helical" evidence="7">
    <location>
        <begin position="50"/>
        <end position="72"/>
    </location>
</feature>
<dbReference type="Pfam" id="PF09822">
    <property type="entry name" value="ABC_transp_aux"/>
    <property type="match status" value="1"/>
</dbReference>
<dbReference type="InterPro" id="IPR055396">
    <property type="entry name" value="DUF7088"/>
</dbReference>
<feature type="region of interest" description="Disordered" evidence="6">
    <location>
        <begin position="667"/>
        <end position="705"/>
    </location>
</feature>
<sequence>MGQVKTIALRELRAYFNAPIAYVFAVVFILVTTGLYMMTFFTARVCDMRAFFSLLPLVLVVFIPALTMRLWAEEKRTGTIALLMTLPATSMELILGKFLASLVFCFLVLAGTLTVPFMLFILGAPDPGPIVGGYLGAMFLAAMLLAMGLAISAFFADQIVAFILTLLLGLSFYLLGLDAVATFIDGWISGLGTFLQKTLGLGSHFNDFAKGVFSLSGAFFFVSQVFFWLLINRLTAESLFRLRAERTFPLAAALMFGILLLANAIVFDLRLPRLDLTQSKLYTVSPATRKILDRLQVPIHITYYVSPKEKLPTTMKNLPRDVGDVLAELAALSPRVTYAIVNPESIPDLASKLIRKGVRPFAVESIEQDQVSLSKVYSSIVISYLDKREEIIDQVVPASLTTLEYDLVSRIFRLTMERPPLIAFYTPPAGDKTLPGPGDRFQLLREILEAQGYVIKTTYLRRESPIPKEADLLFVLDPSGLSERGLYEIERFLRSGHPVIVAAQGLSYAYLPDTSGITVSASPRDLSINRLLETYGLKVSQKMFCDQETIPFSLPVRRHMGLFWAIVRVPVDLPIQIQILPEQMNQDLPVTAGLSGLLYLWGSALKLDEKTISQLGLKESLLFRSSSRAWEQEVRLGPMEAEDFRPPEHLRSYPLAVLLEGNFPAHFKEPPPWPDDQEGKGPEKKPGQRGAKKGQDLKEEGRVPSAETRASRLVVIGSSEMFSDPALEALANAPFALNLVESLTLGGELIHIRAKTQVERFIGEVSPAERLIWRLLVVFGGPAVFALVGIYRALARRRRRELYLAELKREAGHGTS</sequence>
<feature type="transmembrane region" description="Helical" evidence="7">
    <location>
        <begin position="134"/>
        <end position="155"/>
    </location>
</feature>
<evidence type="ECO:0000313" key="10">
    <source>
        <dbReference type="EMBL" id="QIJ71159.1"/>
    </source>
</evidence>
<keyword evidence="5 7" id="KW-0472">Membrane</keyword>
<evidence type="ECO:0000256" key="3">
    <source>
        <dbReference type="ARBA" id="ARBA00022692"/>
    </source>
</evidence>
<feature type="transmembrane region" description="Helical" evidence="7">
    <location>
        <begin position="162"/>
        <end position="188"/>
    </location>
</feature>
<feature type="domain" description="DUF7088" evidence="9">
    <location>
        <begin position="278"/>
        <end position="383"/>
    </location>
</feature>
<keyword evidence="2" id="KW-1003">Cell membrane</keyword>
<feature type="compositionally biased region" description="Basic and acidic residues" evidence="6">
    <location>
        <begin position="693"/>
        <end position="702"/>
    </location>
</feature>
<feature type="transmembrane region" description="Helical" evidence="7">
    <location>
        <begin position="20"/>
        <end position="38"/>
    </location>
</feature>
<dbReference type="InterPro" id="IPR051449">
    <property type="entry name" value="ABC-2_transporter_component"/>
</dbReference>
<dbReference type="RefSeq" id="WP_166031381.1">
    <property type="nucleotide sequence ID" value="NZ_CP048877.1"/>
</dbReference>
<dbReference type="InterPro" id="IPR019196">
    <property type="entry name" value="ABC_transp_unknown"/>
</dbReference>
<dbReference type="Pfam" id="PF23357">
    <property type="entry name" value="DUF7088"/>
    <property type="match status" value="1"/>
</dbReference>
<keyword evidence="11" id="KW-1185">Reference proteome</keyword>
<proteinExistence type="predicted"/>
<comment type="subcellular location">
    <subcellularLocation>
        <location evidence="1">Cell membrane</location>
        <topology evidence="1">Multi-pass membrane protein</topology>
    </subcellularLocation>
</comment>
<evidence type="ECO:0000259" key="9">
    <source>
        <dbReference type="Pfam" id="PF23357"/>
    </source>
</evidence>
<evidence type="ECO:0000256" key="5">
    <source>
        <dbReference type="ARBA" id="ARBA00023136"/>
    </source>
</evidence>
<gene>
    <name evidence="10" type="ORF">G4V39_02210</name>
</gene>
<evidence type="ECO:0000259" key="8">
    <source>
        <dbReference type="Pfam" id="PF09822"/>
    </source>
</evidence>
<feature type="transmembrane region" description="Helical" evidence="7">
    <location>
        <begin position="208"/>
        <end position="230"/>
    </location>
</feature>
<evidence type="ECO:0000256" key="6">
    <source>
        <dbReference type="SAM" id="MobiDB-lite"/>
    </source>
</evidence>
<dbReference type="GO" id="GO:0140359">
    <property type="term" value="F:ABC-type transporter activity"/>
    <property type="evidence" value="ECO:0007669"/>
    <property type="project" value="InterPro"/>
</dbReference>
<dbReference type="AlphaFoldDB" id="A0A6G7PU01"/>
<name>A0A6G7PU01_9BACT</name>
<feature type="transmembrane region" description="Helical" evidence="7">
    <location>
        <begin position="250"/>
        <end position="271"/>
    </location>
</feature>